<dbReference type="EMBL" id="FXWG01000003">
    <property type="protein sequence ID" value="SMQ74330.1"/>
    <property type="molecule type" value="Genomic_DNA"/>
</dbReference>
<protein>
    <recommendedName>
        <fullName evidence="4">Elongation factor P</fullName>
    </recommendedName>
</protein>
<gene>
    <name evidence="2" type="ORF">SAMN06297468_2562</name>
</gene>
<evidence type="ECO:0000313" key="3">
    <source>
        <dbReference type="Proteomes" id="UP000194420"/>
    </source>
</evidence>
<organism evidence="2 3">
    <name type="scientific">Altererythrobacter xiamenensis</name>
    <dbReference type="NCBI Taxonomy" id="1316679"/>
    <lineage>
        <taxon>Bacteria</taxon>
        <taxon>Pseudomonadati</taxon>
        <taxon>Pseudomonadota</taxon>
        <taxon>Alphaproteobacteria</taxon>
        <taxon>Sphingomonadales</taxon>
        <taxon>Erythrobacteraceae</taxon>
        <taxon>Altererythrobacter</taxon>
    </lineage>
</organism>
<dbReference type="Proteomes" id="UP000194420">
    <property type="component" value="Unassembled WGS sequence"/>
</dbReference>
<evidence type="ECO:0000256" key="1">
    <source>
        <dbReference type="SAM" id="SignalP"/>
    </source>
</evidence>
<feature type="chain" id="PRO_5012599489" description="Elongation factor P" evidence="1">
    <location>
        <begin position="35"/>
        <end position="131"/>
    </location>
</feature>
<name>A0A1Y6FM93_9SPHN</name>
<evidence type="ECO:0008006" key="4">
    <source>
        <dbReference type="Google" id="ProtNLM"/>
    </source>
</evidence>
<proteinExistence type="predicted"/>
<dbReference type="RefSeq" id="WP_234990074.1">
    <property type="nucleotide sequence ID" value="NZ_FXWG01000003.1"/>
</dbReference>
<feature type="signal peptide" evidence="1">
    <location>
        <begin position="1"/>
        <end position="34"/>
    </location>
</feature>
<sequence length="131" mass="14007">MALAMIFADPMKRLLPAAAIFAPLALLPASPVQAEMLKTMPHGTYECALPGDASGAAWETVEDAGFRIARASSYRSPNGRGVYLMKGDVLTFTRGPLKGRQLKRTGTNVLQQIEDDGSLGRMTCVRTAGSH</sequence>
<reference evidence="3" key="1">
    <citation type="submission" date="2017-04" db="EMBL/GenBank/DDBJ databases">
        <authorList>
            <person name="Varghese N."/>
            <person name="Submissions S."/>
        </authorList>
    </citation>
    <scope>NUCLEOTIDE SEQUENCE [LARGE SCALE GENOMIC DNA]</scope>
</reference>
<accession>A0A1Y6FM93</accession>
<keyword evidence="1" id="KW-0732">Signal</keyword>
<keyword evidence="3" id="KW-1185">Reference proteome</keyword>
<dbReference type="AlphaFoldDB" id="A0A1Y6FM93"/>
<evidence type="ECO:0000313" key="2">
    <source>
        <dbReference type="EMBL" id="SMQ74330.1"/>
    </source>
</evidence>